<dbReference type="Gene3D" id="1.10.10.60">
    <property type="entry name" value="Homeodomain-like"/>
    <property type="match status" value="3"/>
</dbReference>
<feature type="domain" description="HTH myb-type" evidence="3">
    <location>
        <begin position="118"/>
        <end position="185"/>
    </location>
</feature>
<feature type="compositionally biased region" description="Low complexity" evidence="1">
    <location>
        <begin position="63"/>
        <end position="82"/>
    </location>
</feature>
<dbReference type="OrthoDB" id="2143914at2759"/>
<evidence type="ECO:0000259" key="3">
    <source>
        <dbReference type="PROSITE" id="PS51294"/>
    </source>
</evidence>
<reference evidence="4" key="1">
    <citation type="journal article" date="2020" name="Fungal Divers.">
        <title>Resolving the Mortierellaceae phylogeny through synthesis of multi-gene phylogenetics and phylogenomics.</title>
        <authorList>
            <person name="Vandepol N."/>
            <person name="Liber J."/>
            <person name="Desiro A."/>
            <person name="Na H."/>
            <person name="Kennedy M."/>
            <person name="Barry K."/>
            <person name="Grigoriev I.V."/>
            <person name="Miller A.N."/>
            <person name="O'Donnell K."/>
            <person name="Stajich J.E."/>
            <person name="Bonito G."/>
        </authorList>
    </citation>
    <scope>NUCLEOTIDE SEQUENCE</scope>
    <source>
        <strain evidence="4">REB-010B</strain>
    </source>
</reference>
<dbReference type="GO" id="GO:0000978">
    <property type="term" value="F:RNA polymerase II cis-regulatory region sequence-specific DNA binding"/>
    <property type="evidence" value="ECO:0007669"/>
    <property type="project" value="TreeGrafter"/>
</dbReference>
<dbReference type="SMART" id="SM00717">
    <property type="entry name" value="SANT"/>
    <property type="match status" value="3"/>
</dbReference>
<dbReference type="Proteomes" id="UP000738325">
    <property type="component" value="Unassembled WGS sequence"/>
</dbReference>
<dbReference type="GO" id="GO:0005634">
    <property type="term" value="C:nucleus"/>
    <property type="evidence" value="ECO:0007669"/>
    <property type="project" value="TreeGrafter"/>
</dbReference>
<keyword evidence="5" id="KW-1185">Reference proteome</keyword>
<dbReference type="InterPro" id="IPR009057">
    <property type="entry name" value="Homeodomain-like_sf"/>
</dbReference>
<sequence>MSRLRNTDANSAFFVTGNELLVSLKQVRREKDLVHGRKIQTLKRAMVARMMEEAASSNTMDINTSMSSVKSTSDSNSSNNTDRSTDDNDDWKAQLKQLEEEEARQEEQKYEHRNDFYHMPRSSRPWTPEEKKALEILVRKNRMRRNMWSLIAGSQVDIGDETTITLARTPQSCMRKWKTSHRPKHHLMGRWSESEVDRLKIALRSQIGSEHQLILNVRKDSQVVSTSETDKQDTKPPLKEGSFILKALDWDRIARVVGTRDSNQCYKRFYSTMTNGRKGPWTKGEIELLEEAFSKYSNQWKPVAAYIGSRSPPGVALEGRASMSIVNDHDGVKAKDIACSHD</sequence>
<organism evidence="4 5">
    <name type="scientific">Dissophora globulifera</name>
    <dbReference type="NCBI Taxonomy" id="979702"/>
    <lineage>
        <taxon>Eukaryota</taxon>
        <taxon>Fungi</taxon>
        <taxon>Fungi incertae sedis</taxon>
        <taxon>Mucoromycota</taxon>
        <taxon>Mortierellomycotina</taxon>
        <taxon>Mortierellomycetes</taxon>
        <taxon>Mortierellales</taxon>
        <taxon>Mortierellaceae</taxon>
        <taxon>Dissophora</taxon>
    </lineage>
</organism>
<evidence type="ECO:0000313" key="5">
    <source>
        <dbReference type="Proteomes" id="UP000738325"/>
    </source>
</evidence>
<protein>
    <recommendedName>
        <fullName evidence="6">Myb-like domain-containing protein</fullName>
    </recommendedName>
</protein>
<dbReference type="EMBL" id="JAAAIP010000444">
    <property type="protein sequence ID" value="KAG0317049.1"/>
    <property type="molecule type" value="Genomic_DNA"/>
</dbReference>
<dbReference type="PROSITE" id="PS51294">
    <property type="entry name" value="HTH_MYB"/>
    <property type="match status" value="1"/>
</dbReference>
<proteinExistence type="predicted"/>
<dbReference type="GO" id="GO:0000981">
    <property type="term" value="F:DNA-binding transcription factor activity, RNA polymerase II-specific"/>
    <property type="evidence" value="ECO:0007669"/>
    <property type="project" value="TreeGrafter"/>
</dbReference>
<feature type="region of interest" description="Disordered" evidence="1">
    <location>
        <begin position="56"/>
        <end position="90"/>
    </location>
</feature>
<dbReference type="InterPro" id="IPR050560">
    <property type="entry name" value="MYB_TF"/>
</dbReference>
<dbReference type="PROSITE" id="PS50090">
    <property type="entry name" value="MYB_LIKE"/>
    <property type="match status" value="2"/>
</dbReference>
<evidence type="ECO:0000313" key="4">
    <source>
        <dbReference type="EMBL" id="KAG0317049.1"/>
    </source>
</evidence>
<dbReference type="SUPFAM" id="SSF46689">
    <property type="entry name" value="Homeodomain-like"/>
    <property type="match status" value="2"/>
</dbReference>
<dbReference type="InterPro" id="IPR001005">
    <property type="entry name" value="SANT/Myb"/>
</dbReference>
<name>A0A9P6URV5_9FUNG</name>
<comment type="caution">
    <text evidence="4">The sequence shown here is derived from an EMBL/GenBank/DDBJ whole genome shotgun (WGS) entry which is preliminary data.</text>
</comment>
<evidence type="ECO:0000256" key="1">
    <source>
        <dbReference type="SAM" id="MobiDB-lite"/>
    </source>
</evidence>
<evidence type="ECO:0000259" key="2">
    <source>
        <dbReference type="PROSITE" id="PS50090"/>
    </source>
</evidence>
<dbReference type="AlphaFoldDB" id="A0A9P6URV5"/>
<dbReference type="PANTHER" id="PTHR45614">
    <property type="entry name" value="MYB PROTEIN-RELATED"/>
    <property type="match status" value="1"/>
</dbReference>
<dbReference type="Pfam" id="PF00249">
    <property type="entry name" value="Myb_DNA-binding"/>
    <property type="match status" value="1"/>
</dbReference>
<dbReference type="Pfam" id="PF13921">
    <property type="entry name" value="Myb_DNA-bind_6"/>
    <property type="match status" value="1"/>
</dbReference>
<feature type="domain" description="Myb-like" evidence="2">
    <location>
        <begin position="118"/>
        <end position="181"/>
    </location>
</feature>
<accession>A0A9P6URV5</accession>
<dbReference type="CDD" id="cd00167">
    <property type="entry name" value="SANT"/>
    <property type="match status" value="3"/>
</dbReference>
<feature type="domain" description="Myb-like" evidence="2">
    <location>
        <begin position="273"/>
        <end position="312"/>
    </location>
</feature>
<evidence type="ECO:0008006" key="6">
    <source>
        <dbReference type="Google" id="ProtNLM"/>
    </source>
</evidence>
<dbReference type="InterPro" id="IPR017930">
    <property type="entry name" value="Myb_dom"/>
</dbReference>
<gene>
    <name evidence="4" type="ORF">BGZ99_006531</name>
</gene>